<protein>
    <submittedName>
        <fullName evidence="1">Uncharacterized protein</fullName>
    </submittedName>
</protein>
<proteinExistence type="predicted"/>
<dbReference type="EMBL" id="CP031092">
    <property type="protein sequence ID" value="AXF54639.1"/>
    <property type="molecule type" value="Genomic_DNA"/>
</dbReference>
<dbReference type="KEGG" id="rue:DT065_00490"/>
<dbReference type="Proteomes" id="UP000252100">
    <property type="component" value="Chromosome"/>
</dbReference>
<dbReference type="AlphaFoldDB" id="A0A345BUK8"/>
<name>A0A345BUK8_9BACI</name>
<evidence type="ECO:0000313" key="1">
    <source>
        <dbReference type="EMBL" id="AXF54639.1"/>
    </source>
</evidence>
<organism evidence="1 2">
    <name type="scientific">Salicibibacter kimchii</name>
    <dbReference type="NCBI Taxonomy" id="2099786"/>
    <lineage>
        <taxon>Bacteria</taxon>
        <taxon>Bacillati</taxon>
        <taxon>Bacillota</taxon>
        <taxon>Bacilli</taxon>
        <taxon>Bacillales</taxon>
        <taxon>Bacillaceae</taxon>
        <taxon>Salicibibacter</taxon>
    </lineage>
</organism>
<dbReference type="OrthoDB" id="2990138at2"/>
<accession>A0A345BUK8</accession>
<reference evidence="1 2" key="1">
    <citation type="journal article" date="2018" name="J. Microbiol.">
        <title>Salicibibacter kimchii gen. nov., sp. nov., a moderately halophilic and alkalitolerant bacterium in the family Bacillaceae, isolated from kimchi.</title>
        <authorList>
            <person name="Jang J.Y."/>
            <person name="Oh Y.J."/>
            <person name="Lim S.K."/>
            <person name="Park H.K."/>
            <person name="Lee C."/>
            <person name="Kim J.Y."/>
            <person name="Lee M.A."/>
            <person name="Choi H.J."/>
        </authorList>
    </citation>
    <scope>NUCLEOTIDE SEQUENCE [LARGE SCALE GENOMIC DNA]</scope>
    <source>
        <strain evidence="1 2">NKC1-1</strain>
    </source>
</reference>
<keyword evidence="2" id="KW-1185">Reference proteome</keyword>
<evidence type="ECO:0000313" key="2">
    <source>
        <dbReference type="Proteomes" id="UP000252100"/>
    </source>
</evidence>
<sequence>MLTTPEGNIGLICRSLEKYYDTRAGEMKVKRRPVLIIGCEDDYIRPKNVDYELVYISTLPNKDPHPTYDYPVLDDFHIELGLDRPSYIRTHKHTWNHAKFITYQDPISDLGREHPELFKEILNLNTKWMEKRNYHSMYCVGFNK</sequence>
<gene>
    <name evidence="1" type="ORF">DT065_00490</name>
</gene>